<dbReference type="EMBL" id="CM000880">
    <property type="protein sequence ID" value="PNT73927.1"/>
    <property type="molecule type" value="Genomic_DNA"/>
</dbReference>
<evidence type="ECO:0000313" key="3">
    <source>
        <dbReference type="Proteomes" id="UP000008810"/>
    </source>
</evidence>
<keyword evidence="3" id="KW-1185">Reference proteome</keyword>
<name>A0A2K2DI12_BRADI</name>
<reference evidence="1" key="2">
    <citation type="submission" date="2017-06" db="EMBL/GenBank/DDBJ databases">
        <title>WGS assembly of Brachypodium distachyon.</title>
        <authorList>
            <consortium name="The International Brachypodium Initiative"/>
            <person name="Lucas S."/>
            <person name="Harmon-Smith M."/>
            <person name="Lail K."/>
            <person name="Tice H."/>
            <person name="Grimwood J."/>
            <person name="Bruce D."/>
            <person name="Barry K."/>
            <person name="Shu S."/>
            <person name="Lindquist E."/>
            <person name="Wang M."/>
            <person name="Pitluck S."/>
            <person name="Vogel J.P."/>
            <person name="Garvin D.F."/>
            <person name="Mockler T.C."/>
            <person name="Schmutz J."/>
            <person name="Rokhsar D."/>
            <person name="Bevan M.W."/>
        </authorList>
    </citation>
    <scope>NUCLEOTIDE SEQUENCE</scope>
    <source>
        <strain evidence="1">Bd21</strain>
    </source>
</reference>
<evidence type="ECO:0000313" key="2">
    <source>
        <dbReference type="EnsemblPlants" id="PNT73927"/>
    </source>
</evidence>
<dbReference type="InParanoid" id="A0A2K2DI12"/>
<dbReference type="EnsemblPlants" id="PNT73927">
    <property type="protein sequence ID" value="PNT73927"/>
    <property type="gene ID" value="BRADI_1g04287v3"/>
</dbReference>
<accession>A0A2K2DI12</accession>
<dbReference type="Gramene" id="PNT73927">
    <property type="protein sequence ID" value="PNT73927"/>
    <property type="gene ID" value="BRADI_1g04287v3"/>
</dbReference>
<proteinExistence type="predicted"/>
<reference evidence="2" key="3">
    <citation type="submission" date="2018-08" db="UniProtKB">
        <authorList>
            <consortium name="EnsemblPlants"/>
        </authorList>
    </citation>
    <scope>IDENTIFICATION</scope>
    <source>
        <strain evidence="2">cv. Bd21</strain>
    </source>
</reference>
<dbReference type="Proteomes" id="UP000008810">
    <property type="component" value="Chromosome 1"/>
</dbReference>
<sequence>MLGTQRPLIAMLRMLLHFGRKVILKKISLSSFVPARGIFLGDELHEPGVGHDILWYRNW</sequence>
<organism evidence="1">
    <name type="scientific">Brachypodium distachyon</name>
    <name type="common">Purple false brome</name>
    <name type="synonym">Trachynia distachya</name>
    <dbReference type="NCBI Taxonomy" id="15368"/>
    <lineage>
        <taxon>Eukaryota</taxon>
        <taxon>Viridiplantae</taxon>
        <taxon>Streptophyta</taxon>
        <taxon>Embryophyta</taxon>
        <taxon>Tracheophyta</taxon>
        <taxon>Spermatophyta</taxon>
        <taxon>Magnoliopsida</taxon>
        <taxon>Liliopsida</taxon>
        <taxon>Poales</taxon>
        <taxon>Poaceae</taxon>
        <taxon>BOP clade</taxon>
        <taxon>Pooideae</taxon>
        <taxon>Stipodae</taxon>
        <taxon>Brachypodieae</taxon>
        <taxon>Brachypodium</taxon>
    </lineage>
</organism>
<gene>
    <name evidence="1" type="ORF">BRADI_1g04287v3</name>
</gene>
<evidence type="ECO:0000313" key="1">
    <source>
        <dbReference type="EMBL" id="PNT73927.1"/>
    </source>
</evidence>
<reference evidence="1 2" key="1">
    <citation type="journal article" date="2010" name="Nature">
        <title>Genome sequencing and analysis of the model grass Brachypodium distachyon.</title>
        <authorList>
            <consortium name="International Brachypodium Initiative"/>
        </authorList>
    </citation>
    <scope>NUCLEOTIDE SEQUENCE [LARGE SCALE GENOMIC DNA]</scope>
    <source>
        <strain evidence="1 2">Bd21</strain>
    </source>
</reference>
<dbReference type="AlphaFoldDB" id="A0A2K2DI12"/>
<protein>
    <submittedName>
        <fullName evidence="1 2">Uncharacterized protein</fullName>
    </submittedName>
</protein>